<feature type="non-terminal residue" evidence="1">
    <location>
        <position position="55"/>
    </location>
</feature>
<sequence>AYSQSPPTNNGPSKYILVHSMGHSKHSLCGVSEETQAGSETTDGYNSSLCQIIVY</sequence>
<reference evidence="1 2" key="1">
    <citation type="journal article" date="2021" name="BMC Genomics">
        <title>Datura genome reveals duplications of psychoactive alkaloid biosynthetic genes and high mutation rate following tissue culture.</title>
        <authorList>
            <person name="Rajewski A."/>
            <person name="Carter-House D."/>
            <person name="Stajich J."/>
            <person name="Litt A."/>
        </authorList>
    </citation>
    <scope>NUCLEOTIDE SEQUENCE [LARGE SCALE GENOMIC DNA]</scope>
    <source>
        <strain evidence="1">AR-01</strain>
    </source>
</reference>
<protein>
    <submittedName>
        <fullName evidence="1">Uncharacterized protein</fullName>
    </submittedName>
</protein>
<proteinExistence type="predicted"/>
<dbReference type="EMBL" id="JACEIK010001415">
    <property type="protein sequence ID" value="MCD7469191.1"/>
    <property type="molecule type" value="Genomic_DNA"/>
</dbReference>
<comment type="caution">
    <text evidence="1">The sequence shown here is derived from an EMBL/GenBank/DDBJ whole genome shotgun (WGS) entry which is preliminary data.</text>
</comment>
<evidence type="ECO:0000313" key="1">
    <source>
        <dbReference type="EMBL" id="MCD7469191.1"/>
    </source>
</evidence>
<gene>
    <name evidence="1" type="ORF">HAX54_008045</name>
</gene>
<keyword evidence="2" id="KW-1185">Reference proteome</keyword>
<dbReference type="Proteomes" id="UP000823775">
    <property type="component" value="Unassembled WGS sequence"/>
</dbReference>
<organism evidence="1 2">
    <name type="scientific">Datura stramonium</name>
    <name type="common">Jimsonweed</name>
    <name type="synonym">Common thornapple</name>
    <dbReference type="NCBI Taxonomy" id="4076"/>
    <lineage>
        <taxon>Eukaryota</taxon>
        <taxon>Viridiplantae</taxon>
        <taxon>Streptophyta</taxon>
        <taxon>Embryophyta</taxon>
        <taxon>Tracheophyta</taxon>
        <taxon>Spermatophyta</taxon>
        <taxon>Magnoliopsida</taxon>
        <taxon>eudicotyledons</taxon>
        <taxon>Gunneridae</taxon>
        <taxon>Pentapetalae</taxon>
        <taxon>asterids</taxon>
        <taxon>lamiids</taxon>
        <taxon>Solanales</taxon>
        <taxon>Solanaceae</taxon>
        <taxon>Solanoideae</taxon>
        <taxon>Datureae</taxon>
        <taxon>Datura</taxon>
    </lineage>
</organism>
<evidence type="ECO:0000313" key="2">
    <source>
        <dbReference type="Proteomes" id="UP000823775"/>
    </source>
</evidence>
<feature type="non-terminal residue" evidence="1">
    <location>
        <position position="1"/>
    </location>
</feature>
<name>A0ABS8TDX7_DATST</name>
<accession>A0ABS8TDX7</accession>